<dbReference type="Proteomes" id="UP000677228">
    <property type="component" value="Unassembled WGS sequence"/>
</dbReference>
<evidence type="ECO:0000313" key="1">
    <source>
        <dbReference type="EMBL" id="CAF0880938.1"/>
    </source>
</evidence>
<dbReference type="AlphaFoldDB" id="A0A8S2D556"/>
<reference evidence="1" key="1">
    <citation type="submission" date="2021-02" db="EMBL/GenBank/DDBJ databases">
        <authorList>
            <person name="Nowell W R."/>
        </authorList>
    </citation>
    <scope>NUCLEOTIDE SEQUENCE</scope>
</reference>
<dbReference type="EMBL" id="CAJNOK010002935">
    <property type="protein sequence ID" value="CAF0880938.1"/>
    <property type="molecule type" value="Genomic_DNA"/>
</dbReference>
<proteinExistence type="predicted"/>
<protein>
    <submittedName>
        <fullName evidence="1">Uncharacterized protein</fullName>
    </submittedName>
</protein>
<dbReference type="EMBL" id="CAJOBA010002937">
    <property type="protein sequence ID" value="CAF3664672.1"/>
    <property type="molecule type" value="Genomic_DNA"/>
</dbReference>
<name>A0A8S2D556_9BILA</name>
<evidence type="ECO:0000313" key="2">
    <source>
        <dbReference type="EMBL" id="CAF3664672.1"/>
    </source>
</evidence>
<gene>
    <name evidence="1" type="ORF">OVA965_LOCUS8616</name>
    <name evidence="2" type="ORF">TMI583_LOCUS8615</name>
</gene>
<accession>A0A8S2D556</accession>
<comment type="caution">
    <text evidence="1">The sequence shown here is derived from an EMBL/GenBank/DDBJ whole genome shotgun (WGS) entry which is preliminary data.</text>
</comment>
<sequence>MVLIYLLINEKQKTTDIEEKTRSFFHEKLVHGVGARNKAAQNVHGGIVPSVAMHNGRQATNAGPVAAQHPVQQVPPAIGPAVTFC</sequence>
<organism evidence="1 3">
    <name type="scientific">Didymodactylos carnosus</name>
    <dbReference type="NCBI Taxonomy" id="1234261"/>
    <lineage>
        <taxon>Eukaryota</taxon>
        <taxon>Metazoa</taxon>
        <taxon>Spiralia</taxon>
        <taxon>Gnathifera</taxon>
        <taxon>Rotifera</taxon>
        <taxon>Eurotatoria</taxon>
        <taxon>Bdelloidea</taxon>
        <taxon>Philodinida</taxon>
        <taxon>Philodinidae</taxon>
        <taxon>Didymodactylos</taxon>
    </lineage>
</organism>
<evidence type="ECO:0000313" key="3">
    <source>
        <dbReference type="Proteomes" id="UP000677228"/>
    </source>
</evidence>
<dbReference type="Proteomes" id="UP000682733">
    <property type="component" value="Unassembled WGS sequence"/>
</dbReference>